<evidence type="ECO:0000256" key="5">
    <source>
        <dbReference type="ARBA" id="ARBA00022692"/>
    </source>
</evidence>
<dbReference type="InterPro" id="IPR051163">
    <property type="entry name" value="Sodium:Solute_Symporter_SSF"/>
</dbReference>
<dbReference type="GO" id="GO:0006814">
    <property type="term" value="P:sodium ion transport"/>
    <property type="evidence" value="ECO:0007669"/>
    <property type="project" value="UniProtKB-KW"/>
</dbReference>
<dbReference type="GO" id="GO:0005886">
    <property type="term" value="C:plasma membrane"/>
    <property type="evidence" value="ECO:0007669"/>
    <property type="project" value="UniProtKB-SubCell"/>
</dbReference>
<feature type="transmembrane region" description="Helical" evidence="12">
    <location>
        <begin position="368"/>
        <end position="393"/>
    </location>
</feature>
<keyword evidence="7" id="KW-0915">Sodium</keyword>
<feature type="transmembrane region" description="Helical" evidence="12">
    <location>
        <begin position="205"/>
        <end position="226"/>
    </location>
</feature>
<evidence type="ECO:0000256" key="9">
    <source>
        <dbReference type="ARBA" id="ARBA00023136"/>
    </source>
</evidence>
<evidence type="ECO:0000256" key="12">
    <source>
        <dbReference type="SAM" id="Phobius"/>
    </source>
</evidence>
<dbReference type="EMBL" id="JABRWO010000002">
    <property type="protein sequence ID" value="MBA2113832.1"/>
    <property type="molecule type" value="Genomic_DNA"/>
</dbReference>
<name>A0A7V8V2P9_9BACT</name>
<evidence type="ECO:0000256" key="4">
    <source>
        <dbReference type="ARBA" id="ARBA00022475"/>
    </source>
</evidence>
<comment type="caution">
    <text evidence="13">The sequence shown here is derived from an EMBL/GenBank/DDBJ whole genome shotgun (WGS) entry which is preliminary data.</text>
</comment>
<dbReference type="Proteomes" id="UP000551616">
    <property type="component" value="Unassembled WGS sequence"/>
</dbReference>
<dbReference type="PROSITE" id="PS50283">
    <property type="entry name" value="NA_SOLUT_SYMP_3"/>
    <property type="match status" value="1"/>
</dbReference>
<feature type="transmembrane region" description="Helical" evidence="12">
    <location>
        <begin position="516"/>
        <end position="536"/>
    </location>
</feature>
<gene>
    <name evidence="13" type="primary">sglT_2</name>
    <name evidence="13" type="ORF">HOV93_09850</name>
</gene>
<comment type="subcellular location">
    <subcellularLocation>
        <location evidence="1">Cell membrane</location>
        <topology evidence="1">Multi-pass membrane protein</topology>
    </subcellularLocation>
</comment>
<keyword evidence="8" id="KW-0406">Ion transport</keyword>
<feature type="transmembrane region" description="Helical" evidence="12">
    <location>
        <begin position="486"/>
        <end position="504"/>
    </location>
</feature>
<evidence type="ECO:0000313" key="14">
    <source>
        <dbReference type="Proteomes" id="UP000551616"/>
    </source>
</evidence>
<keyword evidence="4" id="KW-1003">Cell membrane</keyword>
<keyword evidence="6 12" id="KW-1133">Transmembrane helix</keyword>
<protein>
    <submittedName>
        <fullName evidence="13">Sodium/glucose cotransporter</fullName>
    </submittedName>
</protein>
<feature type="transmembrane region" description="Helical" evidence="12">
    <location>
        <begin position="238"/>
        <end position="262"/>
    </location>
</feature>
<accession>A0A7V8V2P9</accession>
<dbReference type="Gene3D" id="1.20.1730.10">
    <property type="entry name" value="Sodium/glucose cotransporter"/>
    <property type="match status" value="1"/>
</dbReference>
<organism evidence="13 14">
    <name type="scientific">Bremerella alba</name>
    <dbReference type="NCBI Taxonomy" id="980252"/>
    <lineage>
        <taxon>Bacteria</taxon>
        <taxon>Pseudomonadati</taxon>
        <taxon>Planctomycetota</taxon>
        <taxon>Planctomycetia</taxon>
        <taxon>Pirellulales</taxon>
        <taxon>Pirellulaceae</taxon>
        <taxon>Bremerella</taxon>
    </lineage>
</organism>
<keyword evidence="5 12" id="KW-0812">Transmembrane</keyword>
<evidence type="ECO:0000256" key="3">
    <source>
        <dbReference type="ARBA" id="ARBA00022448"/>
    </source>
</evidence>
<feature type="transmembrane region" description="Helical" evidence="12">
    <location>
        <begin position="169"/>
        <end position="199"/>
    </location>
</feature>
<dbReference type="InterPro" id="IPR038377">
    <property type="entry name" value="Na/Glc_symporter_sf"/>
</dbReference>
<dbReference type="GO" id="GO:0015293">
    <property type="term" value="F:symporter activity"/>
    <property type="evidence" value="ECO:0007669"/>
    <property type="project" value="TreeGrafter"/>
</dbReference>
<sequence>MGRRLNGRLLSRCFWVVVFHLGAEASAGVALAEDGTASSVSKQAAAELASRSIGSLDWAVIVLYMLGMLGVGAYYSWKVETSDDYLLGGRNMKPWAVGLSLFATLLSTITYLSLPGEVIKHGPMMLCSLLAYPFIAVAVGWLLIPHFMKLKVTSAYEVLEVRLGLQVRLVGAGLFLLLRLLWMAVIIYATVSSVLIPLMGLSEAMTPWLCGILCLITIIYTSMGGLRAVVFTDAVQTAILFGGVLLTLGMISVDMGGVSQWWPDQWDPNWQEPAIGYDPNQRVTLLGAMIATFTMFVCMAGSDQMAIQRYLATRDVSSARRMYVVSLVAGGVVQILLAFLGVALLSYYKVHPEYLLDGQTITSDADLLFPQFISIGLPSGISGLVVAGLLAAAMSSLSSGLNSSCSVVAIDFINRFRNDVNPQDHVQQFRVISIVLGVIVVLISSVVGSIEGNMLEIAFKVVNLLVAPLFGLFVMALFVPWANSSGTIVGAVAGVATACLVNYWPEITGTQGISFLWAMPLSLLVQTIVGMVISAIGPQRK</sequence>
<keyword evidence="9 12" id="KW-0472">Membrane</keyword>
<feature type="transmembrane region" description="Helical" evidence="12">
    <location>
        <begin position="457"/>
        <end position="479"/>
    </location>
</feature>
<keyword evidence="3" id="KW-0813">Transport</keyword>
<evidence type="ECO:0000256" key="11">
    <source>
        <dbReference type="RuleBase" id="RU362091"/>
    </source>
</evidence>
<reference evidence="13 14" key="1">
    <citation type="submission" date="2020-05" db="EMBL/GenBank/DDBJ databases">
        <title>Bremerella alba sp. nov., a novel planctomycete isolated from the surface of the macroalga Fucus spiralis.</title>
        <authorList>
            <person name="Godinho O."/>
            <person name="Botelho R."/>
            <person name="Albuquerque L."/>
            <person name="Wiegand S."/>
            <person name="Da Costa M.S."/>
            <person name="Lobo-Da-Cunha A."/>
            <person name="Jogler C."/>
            <person name="Lage O.M."/>
        </authorList>
    </citation>
    <scope>NUCLEOTIDE SEQUENCE [LARGE SCALE GENOMIC DNA]</scope>
    <source>
        <strain evidence="13 14">FF15</strain>
    </source>
</reference>
<dbReference type="PANTHER" id="PTHR42985:SF40">
    <property type="entry name" value="LD47995P-RELATED"/>
    <property type="match status" value="1"/>
</dbReference>
<evidence type="ECO:0000313" key="13">
    <source>
        <dbReference type="EMBL" id="MBA2113832.1"/>
    </source>
</evidence>
<dbReference type="AlphaFoldDB" id="A0A7V8V2P9"/>
<evidence type="ECO:0000256" key="2">
    <source>
        <dbReference type="ARBA" id="ARBA00006434"/>
    </source>
</evidence>
<evidence type="ECO:0000256" key="10">
    <source>
        <dbReference type="ARBA" id="ARBA00023201"/>
    </source>
</evidence>
<feature type="transmembrane region" description="Helical" evidence="12">
    <location>
        <begin position="129"/>
        <end position="148"/>
    </location>
</feature>
<dbReference type="Pfam" id="PF00474">
    <property type="entry name" value="SSF"/>
    <property type="match status" value="1"/>
</dbReference>
<evidence type="ECO:0000256" key="1">
    <source>
        <dbReference type="ARBA" id="ARBA00004651"/>
    </source>
</evidence>
<evidence type="ECO:0000256" key="8">
    <source>
        <dbReference type="ARBA" id="ARBA00023065"/>
    </source>
</evidence>
<evidence type="ECO:0000256" key="6">
    <source>
        <dbReference type="ARBA" id="ARBA00022989"/>
    </source>
</evidence>
<evidence type="ECO:0000256" key="7">
    <source>
        <dbReference type="ARBA" id="ARBA00023053"/>
    </source>
</evidence>
<keyword evidence="14" id="KW-1185">Reference proteome</keyword>
<feature type="transmembrane region" description="Helical" evidence="12">
    <location>
        <begin position="282"/>
        <end position="301"/>
    </location>
</feature>
<dbReference type="InterPro" id="IPR001734">
    <property type="entry name" value="Na/solute_symporter"/>
</dbReference>
<feature type="transmembrane region" description="Helical" evidence="12">
    <location>
        <begin position="431"/>
        <end position="451"/>
    </location>
</feature>
<feature type="transmembrane region" description="Helical" evidence="12">
    <location>
        <begin position="322"/>
        <end position="348"/>
    </location>
</feature>
<comment type="similarity">
    <text evidence="2 11">Belongs to the sodium:solute symporter (SSF) (TC 2.A.21) family.</text>
</comment>
<dbReference type="PANTHER" id="PTHR42985">
    <property type="entry name" value="SODIUM-COUPLED MONOCARBOXYLATE TRANSPORTER"/>
    <property type="match status" value="1"/>
</dbReference>
<dbReference type="NCBIfam" id="TIGR00813">
    <property type="entry name" value="sss"/>
    <property type="match status" value="1"/>
</dbReference>
<proteinExistence type="inferred from homology"/>
<keyword evidence="10" id="KW-0739">Sodium transport</keyword>
<feature type="transmembrane region" description="Helical" evidence="12">
    <location>
        <begin position="56"/>
        <end position="75"/>
    </location>
</feature>
<feature type="transmembrane region" description="Helical" evidence="12">
    <location>
        <begin position="95"/>
        <end position="114"/>
    </location>
</feature>